<proteinExistence type="predicted"/>
<dbReference type="OrthoDB" id="190426at2"/>
<protein>
    <recommendedName>
        <fullName evidence="3">DUF3891 domain-containing protein</fullName>
    </recommendedName>
</protein>
<gene>
    <name evidence="1" type="ORF">SAMN05421819_3406</name>
</gene>
<reference evidence="1 2" key="1">
    <citation type="submission" date="2016-10" db="EMBL/GenBank/DDBJ databases">
        <authorList>
            <person name="de Groot N.N."/>
        </authorList>
    </citation>
    <scope>NUCLEOTIDE SEQUENCE [LARGE SCALE GENOMIC DNA]</scope>
    <source>
        <strain evidence="1 2">DSM 22489</strain>
    </source>
</reference>
<dbReference type="AlphaFoldDB" id="A0A1H6B1I8"/>
<evidence type="ECO:0000313" key="1">
    <source>
        <dbReference type="EMBL" id="SEG54195.1"/>
    </source>
</evidence>
<sequence>MLRLASQKDGQPGWYLITHPDHAHLAGAFATAWGNTQFLQPEPREHVLLGIWSHDDGWAARDATTPITREGKPSAFSVELVGKYSAFEEIDLVAYLNVRRNAVKLIAERDPYAAILISMHTRNLLGEHADRSTIKPDLLPMLDAFLDEQLELQQKLRDQLLGSYRVAPEFLTDEAFLENFRLLQACDNLSLLSCVNFAGDASLLHPLKTIDGTSEINVERIGVRSFRLTPYPFAEPLLSFELPARFVEGTTFASAEELRALYEAAPVEILTVTVTSRG</sequence>
<dbReference type="EMBL" id="FNVA01000006">
    <property type="protein sequence ID" value="SEG54195.1"/>
    <property type="molecule type" value="Genomic_DNA"/>
</dbReference>
<dbReference type="Proteomes" id="UP000236728">
    <property type="component" value="Unassembled WGS sequence"/>
</dbReference>
<evidence type="ECO:0008006" key="3">
    <source>
        <dbReference type="Google" id="ProtNLM"/>
    </source>
</evidence>
<accession>A0A1H6B1I8</accession>
<dbReference type="RefSeq" id="WP_103934277.1">
    <property type="nucleotide sequence ID" value="NZ_FNVA01000006.1"/>
</dbReference>
<name>A0A1H6B1I8_9BACT</name>
<organism evidence="1 2">
    <name type="scientific">Bryocella elongata</name>
    <dbReference type="NCBI Taxonomy" id="863522"/>
    <lineage>
        <taxon>Bacteria</taxon>
        <taxon>Pseudomonadati</taxon>
        <taxon>Acidobacteriota</taxon>
        <taxon>Terriglobia</taxon>
        <taxon>Terriglobales</taxon>
        <taxon>Acidobacteriaceae</taxon>
        <taxon>Bryocella</taxon>
    </lineage>
</organism>
<dbReference type="InterPro" id="IPR024992">
    <property type="entry name" value="DUF3891"/>
</dbReference>
<keyword evidence="2" id="KW-1185">Reference proteome</keyword>
<evidence type="ECO:0000313" key="2">
    <source>
        <dbReference type="Proteomes" id="UP000236728"/>
    </source>
</evidence>
<dbReference type="Pfam" id="PF13030">
    <property type="entry name" value="DUF3891"/>
    <property type="match status" value="1"/>
</dbReference>